<dbReference type="SMART" id="SM00614">
    <property type="entry name" value="ZnF_BED"/>
    <property type="match status" value="1"/>
</dbReference>
<dbReference type="EMBL" id="CAKMRJ010005412">
    <property type="protein sequence ID" value="CAH1441144.1"/>
    <property type="molecule type" value="Genomic_DNA"/>
</dbReference>
<evidence type="ECO:0000256" key="2">
    <source>
        <dbReference type="ARBA" id="ARBA00022771"/>
    </source>
</evidence>
<keyword evidence="5" id="KW-0238">DNA-binding</keyword>
<sequence>MDDDDMQTNGAQNVVDVDAETQVNVEDKDESFAKKIKLTSDVWEGFDKIKKKDVSDGAKCKHCHKVLVAGSKSGTTHVRNHLNRCNSKNRTGIAQYMISTKKSISDDSVVIENFKFNEEKSRMDFSKMLIKHNYPFNMCEHDYFEHFVNGLQPKFHLHCRNTVKSDILRVHKNEKEKLYTYIETLPDSVSLTTDIWIAETLFRHIIDCILDWKLEGKLFSMVLDNASANDAMVRTLRGWICDRSAIPLNGKLFHVRCSAHILNLVVQDRLKVIVAVVFDPSYKMSLVEYYYNKIHSSLATSYVEKVRSELLELFNEYDE</sequence>
<dbReference type="GO" id="GO:0009791">
    <property type="term" value="P:post-embryonic development"/>
    <property type="evidence" value="ECO:0007669"/>
    <property type="project" value="UniProtKB-ARBA"/>
</dbReference>
<keyword evidence="10" id="KW-1185">Reference proteome</keyword>
<gene>
    <name evidence="9" type="ORF">LVIROSA_LOCUS27229</name>
</gene>
<dbReference type="Pfam" id="PF02892">
    <property type="entry name" value="zf-BED"/>
    <property type="match status" value="1"/>
</dbReference>
<dbReference type="GO" id="GO:0005634">
    <property type="term" value="C:nucleus"/>
    <property type="evidence" value="ECO:0007669"/>
    <property type="project" value="UniProtKB-SubCell"/>
</dbReference>
<dbReference type="InterPro" id="IPR003656">
    <property type="entry name" value="Znf_BED"/>
</dbReference>
<dbReference type="GO" id="GO:0008270">
    <property type="term" value="F:zinc ion binding"/>
    <property type="evidence" value="ECO:0007669"/>
    <property type="project" value="UniProtKB-KW"/>
</dbReference>
<evidence type="ECO:0000256" key="3">
    <source>
        <dbReference type="ARBA" id="ARBA00022833"/>
    </source>
</evidence>
<feature type="domain" description="BED-type" evidence="8">
    <location>
        <begin position="37"/>
        <end position="93"/>
    </location>
</feature>
<keyword evidence="3" id="KW-0862">Zinc</keyword>
<dbReference type="InterPro" id="IPR012337">
    <property type="entry name" value="RNaseH-like_sf"/>
</dbReference>
<dbReference type="Pfam" id="PF14372">
    <property type="entry name" value="hAT-like_RNase-H"/>
    <property type="match status" value="1"/>
</dbReference>
<evidence type="ECO:0000256" key="1">
    <source>
        <dbReference type="ARBA" id="ARBA00022723"/>
    </source>
</evidence>
<evidence type="ECO:0000256" key="5">
    <source>
        <dbReference type="ARBA" id="ARBA00023125"/>
    </source>
</evidence>
<evidence type="ECO:0000313" key="10">
    <source>
        <dbReference type="Proteomes" id="UP001157418"/>
    </source>
</evidence>
<dbReference type="SUPFAM" id="SSF53098">
    <property type="entry name" value="Ribonuclease H-like"/>
    <property type="match status" value="1"/>
</dbReference>
<name>A0AAU9NTW0_9ASTR</name>
<dbReference type="SUPFAM" id="SSF57667">
    <property type="entry name" value="beta-beta-alpha zinc fingers"/>
    <property type="match status" value="1"/>
</dbReference>
<dbReference type="AlphaFoldDB" id="A0AAU9NTW0"/>
<protein>
    <recommendedName>
        <fullName evidence="8">BED-type domain-containing protein</fullName>
    </recommendedName>
</protein>
<keyword evidence="4" id="KW-0805">Transcription regulation</keyword>
<dbReference type="Proteomes" id="UP001157418">
    <property type="component" value="Unassembled WGS sequence"/>
</dbReference>
<dbReference type="InterPro" id="IPR036236">
    <property type="entry name" value="Znf_C2H2_sf"/>
</dbReference>
<dbReference type="InterPro" id="IPR025525">
    <property type="entry name" value="hAT-like_transposase_RNase-H"/>
</dbReference>
<reference evidence="9 10" key="1">
    <citation type="submission" date="2022-01" db="EMBL/GenBank/DDBJ databases">
        <authorList>
            <person name="Xiong W."/>
            <person name="Schranz E."/>
        </authorList>
    </citation>
    <scope>NUCLEOTIDE SEQUENCE [LARGE SCALE GENOMIC DNA]</scope>
</reference>
<comment type="caution">
    <text evidence="9">The sequence shown here is derived from an EMBL/GenBank/DDBJ whole genome shotgun (WGS) entry which is preliminary data.</text>
</comment>
<dbReference type="PANTHER" id="PTHR46481">
    <property type="entry name" value="ZINC FINGER BED DOMAIN-CONTAINING PROTEIN 4"/>
    <property type="match status" value="1"/>
</dbReference>
<organism evidence="9 10">
    <name type="scientific">Lactuca virosa</name>
    <dbReference type="NCBI Taxonomy" id="75947"/>
    <lineage>
        <taxon>Eukaryota</taxon>
        <taxon>Viridiplantae</taxon>
        <taxon>Streptophyta</taxon>
        <taxon>Embryophyta</taxon>
        <taxon>Tracheophyta</taxon>
        <taxon>Spermatophyta</taxon>
        <taxon>Magnoliopsida</taxon>
        <taxon>eudicotyledons</taxon>
        <taxon>Gunneridae</taxon>
        <taxon>Pentapetalae</taxon>
        <taxon>asterids</taxon>
        <taxon>campanulids</taxon>
        <taxon>Asterales</taxon>
        <taxon>Asteraceae</taxon>
        <taxon>Cichorioideae</taxon>
        <taxon>Cichorieae</taxon>
        <taxon>Lactucinae</taxon>
        <taxon>Lactuca</taxon>
    </lineage>
</organism>
<evidence type="ECO:0000256" key="7">
    <source>
        <dbReference type="PROSITE-ProRule" id="PRU00027"/>
    </source>
</evidence>
<accession>A0AAU9NTW0</accession>
<evidence type="ECO:0000313" key="9">
    <source>
        <dbReference type="EMBL" id="CAH1441144.1"/>
    </source>
</evidence>
<keyword evidence="2 7" id="KW-0863">Zinc-finger</keyword>
<evidence type="ECO:0000259" key="8">
    <source>
        <dbReference type="PROSITE" id="PS50808"/>
    </source>
</evidence>
<evidence type="ECO:0000256" key="4">
    <source>
        <dbReference type="ARBA" id="ARBA00023015"/>
    </source>
</evidence>
<dbReference type="PANTHER" id="PTHR46481:SF11">
    <property type="entry name" value="ZINC FINGER BED DOMAIN-CONTAINING PROTEIN RICESLEEPER 2-LIKE"/>
    <property type="match status" value="1"/>
</dbReference>
<proteinExistence type="predicted"/>
<keyword evidence="6" id="KW-0804">Transcription</keyword>
<dbReference type="PROSITE" id="PS50808">
    <property type="entry name" value="ZF_BED"/>
    <property type="match status" value="1"/>
</dbReference>
<evidence type="ECO:0000256" key="6">
    <source>
        <dbReference type="ARBA" id="ARBA00023163"/>
    </source>
</evidence>
<dbReference type="GO" id="GO:0003677">
    <property type="term" value="F:DNA binding"/>
    <property type="evidence" value="ECO:0007669"/>
    <property type="project" value="UniProtKB-KW"/>
</dbReference>
<dbReference type="InterPro" id="IPR052035">
    <property type="entry name" value="ZnF_BED_domain_contain"/>
</dbReference>
<keyword evidence="1" id="KW-0479">Metal-binding</keyword>